<feature type="transmembrane region" description="Helical" evidence="1">
    <location>
        <begin position="242"/>
        <end position="259"/>
    </location>
</feature>
<evidence type="ECO:0000313" key="2">
    <source>
        <dbReference type="EMBL" id="AWR96938.1"/>
    </source>
</evidence>
<dbReference type="RefSeq" id="WP_110379828.1">
    <property type="nucleotide sequence ID" value="NZ_CP029288.2"/>
</dbReference>
<dbReference type="GeneID" id="36837256"/>
<sequence>MKKNIFVKDINFLYLLSILFVFSLLFELLFNREFLAGTIPIGYASEVNPMVGEILDISFPIGAVAFGLVLILEPILIGGAVIYSKLSKTTKGLLATSLYLSLLLDAVHWYYGVNNTAFQPPVLFSLFYVTILISTIVMSSYEFGNFLIFTLLLPDFIAYFTLIGSWLVEISRISALGNITFWSAVIMPYSIMFSGTVFIIYSLYKALKLRTLSKGYFALFLAFVSLGILIGSVVYLNLIPGLGIMIGIMFPYILGILGIANWMPPFLFGIAIIAIGAGLIMYKIDKAMSFFAFSLFFGALIFDSVSTTVYLLIPLSAVVIYSLMNKTNKLKNKI</sequence>
<keyword evidence="1" id="KW-1133">Transmembrane helix</keyword>
<gene>
    <name evidence="2" type="ORF">DFR86_04765</name>
</gene>
<dbReference type="Proteomes" id="UP000248410">
    <property type="component" value="Chromosome"/>
</dbReference>
<feature type="transmembrane region" description="Helical" evidence="1">
    <location>
        <begin position="266"/>
        <end position="284"/>
    </location>
</feature>
<keyword evidence="1" id="KW-0472">Membrane</keyword>
<keyword evidence="1" id="KW-0812">Transmembrane</keyword>
<feature type="transmembrane region" description="Helical" evidence="1">
    <location>
        <begin position="179"/>
        <end position="204"/>
    </location>
</feature>
<proteinExistence type="predicted"/>
<evidence type="ECO:0000313" key="3">
    <source>
        <dbReference type="Proteomes" id="UP000248410"/>
    </source>
</evidence>
<dbReference type="OrthoDB" id="34715at2157"/>
<organism evidence="2 3">
    <name type="scientific">Acidianus sulfidivorans JP7</name>
    <dbReference type="NCBI Taxonomy" id="619593"/>
    <lineage>
        <taxon>Archaea</taxon>
        <taxon>Thermoproteota</taxon>
        <taxon>Thermoprotei</taxon>
        <taxon>Sulfolobales</taxon>
        <taxon>Sulfolobaceae</taxon>
        <taxon>Acidianus</taxon>
    </lineage>
</organism>
<feature type="transmembrane region" description="Helical" evidence="1">
    <location>
        <begin position="57"/>
        <end position="81"/>
    </location>
</feature>
<feature type="transmembrane region" description="Helical" evidence="1">
    <location>
        <begin position="12"/>
        <end position="30"/>
    </location>
</feature>
<dbReference type="KEGG" id="asul:DFR86_04765"/>
<feature type="transmembrane region" description="Helical" evidence="1">
    <location>
        <begin position="290"/>
        <end position="323"/>
    </location>
</feature>
<reference evidence="2 3" key="1">
    <citation type="submission" date="2018-05" db="EMBL/GenBank/DDBJ databases">
        <title>Complete Genome Sequences of Extremely Thermoacidophilic, Metal-Mobilizing Type-Strain Members of the Archaeal Family Sulfolobaceae: Acidianus brierleyi DSM-1651T, Acidianus sulfidivorans DSM-18786T, Metallosphaera hakonensis DSM-7519T, and Metallosphaera prunae DSM-10039T.</title>
        <authorList>
            <person name="Counts J.A."/>
            <person name="Kelly R.M."/>
        </authorList>
    </citation>
    <scope>NUCLEOTIDE SEQUENCE [LARGE SCALE GENOMIC DNA]</scope>
    <source>
        <strain evidence="2 3">JP7</strain>
    </source>
</reference>
<protein>
    <recommendedName>
        <fullName evidence="4">FoxD</fullName>
    </recommendedName>
</protein>
<feature type="transmembrane region" description="Helical" evidence="1">
    <location>
        <begin position="216"/>
        <end position="236"/>
    </location>
</feature>
<name>A0A2U9ILK9_9CREN</name>
<dbReference type="EMBL" id="CP029288">
    <property type="protein sequence ID" value="AWR96938.1"/>
    <property type="molecule type" value="Genomic_DNA"/>
</dbReference>
<feature type="transmembrane region" description="Helical" evidence="1">
    <location>
        <begin position="117"/>
        <end position="139"/>
    </location>
</feature>
<feature type="transmembrane region" description="Helical" evidence="1">
    <location>
        <begin position="93"/>
        <end position="111"/>
    </location>
</feature>
<feature type="transmembrane region" description="Helical" evidence="1">
    <location>
        <begin position="146"/>
        <end position="167"/>
    </location>
</feature>
<evidence type="ECO:0000256" key="1">
    <source>
        <dbReference type="SAM" id="Phobius"/>
    </source>
</evidence>
<dbReference type="AlphaFoldDB" id="A0A2U9ILK9"/>
<accession>A0A2U9ILK9</accession>
<keyword evidence="3" id="KW-1185">Reference proteome</keyword>
<evidence type="ECO:0008006" key="4">
    <source>
        <dbReference type="Google" id="ProtNLM"/>
    </source>
</evidence>